<dbReference type="EnsemblMetazoa" id="Aqu2.1.33199_001">
    <property type="protein sequence ID" value="Aqu2.1.33199_001"/>
    <property type="gene ID" value="Aqu2.1.33199"/>
</dbReference>
<sequence>MVDLAALKRTRGGHCVTATRRKFDEHILPLVDPGVLDKEIEDSEPIKDELFLAMSTVDRALLTLPLHTPASTSTSSPVRPLVVSAKLPKFTLMSFNRSLVVKIDNFSYLQSLLEGKAQETIAGFALADANYSTAVELLEKRFDKERITAAYVDLLMSLDKISSDHHIFELRCLYDKTEYTIRSLPALAVPVD</sequence>
<dbReference type="Pfam" id="PF03564">
    <property type="entry name" value="DUF1759"/>
    <property type="match status" value="1"/>
</dbReference>
<dbReference type="OrthoDB" id="5989166at2759"/>
<reference evidence="1" key="1">
    <citation type="submission" date="2017-05" db="UniProtKB">
        <authorList>
            <consortium name="EnsemblMetazoa"/>
        </authorList>
    </citation>
    <scope>IDENTIFICATION</scope>
</reference>
<proteinExistence type="predicted"/>
<evidence type="ECO:0000313" key="1">
    <source>
        <dbReference type="EnsemblMetazoa" id="Aqu2.1.33199_001"/>
    </source>
</evidence>
<organism evidence="1">
    <name type="scientific">Amphimedon queenslandica</name>
    <name type="common">Sponge</name>
    <dbReference type="NCBI Taxonomy" id="400682"/>
    <lineage>
        <taxon>Eukaryota</taxon>
        <taxon>Metazoa</taxon>
        <taxon>Porifera</taxon>
        <taxon>Demospongiae</taxon>
        <taxon>Heteroscleromorpha</taxon>
        <taxon>Haplosclerida</taxon>
        <taxon>Niphatidae</taxon>
        <taxon>Amphimedon</taxon>
    </lineage>
</organism>
<name>A0A1X7V087_AMPQE</name>
<dbReference type="InParanoid" id="A0A1X7V087"/>
<protein>
    <submittedName>
        <fullName evidence="1">Uncharacterized protein</fullName>
    </submittedName>
</protein>
<dbReference type="InterPro" id="IPR005312">
    <property type="entry name" value="DUF1759"/>
</dbReference>
<dbReference type="AlphaFoldDB" id="A0A1X7V087"/>
<accession>A0A1X7V087</accession>